<dbReference type="GO" id="GO:0016887">
    <property type="term" value="F:ATP hydrolysis activity"/>
    <property type="evidence" value="ECO:0007669"/>
    <property type="project" value="InterPro"/>
</dbReference>
<evidence type="ECO:0000313" key="3">
    <source>
        <dbReference type="Proteomes" id="UP000243374"/>
    </source>
</evidence>
<evidence type="ECO:0000313" key="2">
    <source>
        <dbReference type="EMBL" id="SFK18584.1"/>
    </source>
</evidence>
<dbReference type="GO" id="GO:0005524">
    <property type="term" value="F:ATP binding"/>
    <property type="evidence" value="ECO:0007669"/>
    <property type="project" value="InterPro"/>
</dbReference>
<dbReference type="OrthoDB" id="9781481at2"/>
<sequence>MGNEADAVITNDGPVRFVQFHPSYDYTDFVEGLRPVESSDSSNIVFKRKDGVFKSFCKKAIEKRVSENNTRIRVSSFSNDELIFITNKVQQFLFDNTEKIASFDIPLSHLEKLNIYNPSSKCSDISSYVKDKYFFYRKSSTNSFGLNNFKNYKFSIRIDNYLDSSKKNLHSYIKSLIDVLIKFQDGKSLLDEEIGALNKQRDEYIKTIEKRKVGDYCQPLFLEYFPLYCLFLYALVHDYKNLYKKATIEKVDEQVNNLFVFIIDEINRGDLGKIFGELFYSIDPDYRGESGRINTQYQNLIESDDCFANGFYVPDNVYIIGTMNDIDRSVESMDFAIRRRFTFVEVPVLDDDNKISSQELKILDSIKELSDDERDEIKARFISLNKKIKDTIGLGKSYQIGASYFKSLKKMAGTITYDDVWNFRLKPLIKEYLRGRPNLDEQLEDLRAAYDNKNNDAE</sequence>
<dbReference type="InterPro" id="IPR011704">
    <property type="entry name" value="ATPase_dyneun-rel_AAA"/>
</dbReference>
<dbReference type="InterPro" id="IPR052934">
    <property type="entry name" value="Methyl-DNA_Rec/Restrict_Enz"/>
</dbReference>
<keyword evidence="3" id="KW-1185">Reference proteome</keyword>
<dbReference type="PANTHER" id="PTHR37291:SF1">
    <property type="entry name" value="TYPE IV METHYL-DIRECTED RESTRICTION ENZYME ECOKMCRB SUBUNIT"/>
    <property type="match status" value="1"/>
</dbReference>
<dbReference type="Proteomes" id="UP000243374">
    <property type="component" value="Unassembled WGS sequence"/>
</dbReference>
<protein>
    <submittedName>
        <fullName evidence="2">AAA domain (Dynein-related subfamily)</fullName>
    </submittedName>
</protein>
<dbReference type="AlphaFoldDB" id="A0A662ZBZ3"/>
<accession>A0A662ZBZ3</accession>
<organism evidence="2 3">
    <name type="scientific">Succinivibrio dextrinosolvens</name>
    <dbReference type="NCBI Taxonomy" id="83771"/>
    <lineage>
        <taxon>Bacteria</taxon>
        <taxon>Pseudomonadati</taxon>
        <taxon>Pseudomonadota</taxon>
        <taxon>Gammaproteobacteria</taxon>
        <taxon>Aeromonadales</taxon>
        <taxon>Succinivibrionaceae</taxon>
        <taxon>Succinivibrio</taxon>
    </lineage>
</organism>
<dbReference type="Pfam" id="PF07728">
    <property type="entry name" value="AAA_5"/>
    <property type="match status" value="1"/>
</dbReference>
<dbReference type="EMBL" id="FOSF01000034">
    <property type="protein sequence ID" value="SFK18584.1"/>
    <property type="molecule type" value="Genomic_DNA"/>
</dbReference>
<dbReference type="Gene3D" id="3.40.50.300">
    <property type="entry name" value="P-loop containing nucleotide triphosphate hydrolases"/>
    <property type="match status" value="1"/>
</dbReference>
<dbReference type="InterPro" id="IPR027417">
    <property type="entry name" value="P-loop_NTPase"/>
</dbReference>
<reference evidence="2 3" key="1">
    <citation type="submission" date="2016-10" db="EMBL/GenBank/DDBJ databases">
        <authorList>
            <person name="Varghese N."/>
            <person name="Submissions S."/>
        </authorList>
    </citation>
    <scope>NUCLEOTIDE SEQUENCE [LARGE SCALE GENOMIC DNA]</scope>
    <source>
        <strain evidence="2 3">22B</strain>
    </source>
</reference>
<proteinExistence type="predicted"/>
<dbReference type="SUPFAM" id="SSF52540">
    <property type="entry name" value="P-loop containing nucleoside triphosphate hydrolases"/>
    <property type="match status" value="1"/>
</dbReference>
<gene>
    <name evidence="2" type="ORF">SAMN04487865_103422</name>
</gene>
<evidence type="ECO:0000259" key="1">
    <source>
        <dbReference type="Pfam" id="PF07728"/>
    </source>
</evidence>
<name>A0A662ZBZ3_9GAMM</name>
<dbReference type="PANTHER" id="PTHR37291">
    <property type="entry name" value="5-METHYLCYTOSINE-SPECIFIC RESTRICTION ENZYME B"/>
    <property type="match status" value="1"/>
</dbReference>
<feature type="domain" description="ATPase dynein-related AAA" evidence="1">
    <location>
        <begin position="257"/>
        <end position="341"/>
    </location>
</feature>